<dbReference type="AlphaFoldDB" id="C2XT19"/>
<evidence type="ECO:0000313" key="1">
    <source>
        <dbReference type="EMBL" id="EEL71160.1"/>
    </source>
</evidence>
<name>C2XT19_BACMY</name>
<accession>C2XT19</accession>
<proteinExistence type="predicted"/>
<comment type="caution">
    <text evidence="1">The sequence shown here is derived from an EMBL/GenBank/DDBJ whole genome shotgun (WGS) entry which is preliminary data.</text>
</comment>
<organism evidence="1">
    <name type="scientific">Bacillus mycoides</name>
    <dbReference type="NCBI Taxonomy" id="1405"/>
    <lineage>
        <taxon>Bacteria</taxon>
        <taxon>Bacillati</taxon>
        <taxon>Bacillota</taxon>
        <taxon>Bacilli</taxon>
        <taxon>Bacillales</taxon>
        <taxon>Bacillaceae</taxon>
        <taxon>Bacillus</taxon>
        <taxon>Bacillus cereus group</taxon>
    </lineage>
</organism>
<reference evidence="1" key="1">
    <citation type="journal article" date="2012" name="Genome Res.">
        <title>Genomic characterization of the Bacillus cereus sensu lato species: Backdrop to the evolution of Bacillus anthracis.</title>
        <authorList>
            <person name="Zwick M.E."/>
            <person name="Joseph S.J."/>
            <person name="Didelot X."/>
            <person name="Chen P.E."/>
            <person name="Bishop-Lilly K.A."/>
            <person name="Stewart A.C."/>
            <person name="Willner K."/>
            <person name="Nolan N."/>
            <person name="Lentz S."/>
            <person name="Thomason M.K."/>
            <person name="Sozhamannan S."/>
            <person name="Mateczun A.J."/>
            <person name="Du L."/>
            <person name="Read T.D."/>
        </authorList>
    </citation>
    <scope>NUCLEOTIDE SEQUENCE [LARGE SCALE GENOMIC DNA]</scope>
    <source>
        <strain evidence="1">AH603</strain>
    </source>
</reference>
<dbReference type="HOGENOM" id="CLU_1871215_0_0_9"/>
<gene>
    <name evidence="1" type="ORF">bcere0026_18370</name>
</gene>
<dbReference type="Proteomes" id="UP000001753">
    <property type="component" value="Chromosome"/>
</dbReference>
<sequence length="136" mass="15213">MIPKYNTLLPIALVEIINLYLLMGNSNNFNANVDNPCDTPIPIISPLTKEITPTRNVSVTNILDIFLLPIPKVIYIPNSFLRFLIKKLFAYNIKPPNITVTNTDTSEIAFITAGTYFLSEALISMSAFCDSMELKL</sequence>
<protein>
    <submittedName>
        <fullName evidence="1">ABC transporter, permease protein</fullName>
    </submittedName>
</protein>
<dbReference type="EMBL" id="ACMP01000061">
    <property type="protein sequence ID" value="EEL71160.1"/>
    <property type="molecule type" value="Genomic_DNA"/>
</dbReference>